<dbReference type="EMBL" id="OFSN01000071">
    <property type="protein sequence ID" value="SOY78390.1"/>
    <property type="molecule type" value="Genomic_DNA"/>
</dbReference>
<reference evidence="2" key="1">
    <citation type="submission" date="2018-01" db="EMBL/GenBank/DDBJ databases">
        <authorList>
            <person name="Gaut B.S."/>
            <person name="Morton B.R."/>
            <person name="Clegg M.T."/>
            <person name="Duvall M.R."/>
        </authorList>
    </citation>
    <scope>NUCLEOTIDE SEQUENCE [LARGE SCALE GENOMIC DNA]</scope>
</reference>
<evidence type="ECO:0000313" key="1">
    <source>
        <dbReference type="EMBL" id="SOY78390.1"/>
    </source>
</evidence>
<comment type="caution">
    <text evidence="1">The sequence shown here is derived from an EMBL/GenBank/DDBJ whole genome shotgun (WGS) entry which is preliminary data.</text>
</comment>
<dbReference type="Proteomes" id="UP000257016">
    <property type="component" value="Unassembled WGS sequence"/>
</dbReference>
<name>A0A375CT38_9BURK</name>
<evidence type="ECO:0000313" key="2">
    <source>
        <dbReference type="Proteomes" id="UP000257016"/>
    </source>
</evidence>
<sequence length="86" mass="9458">MINAAKKVAFVPTVAHGIPVWALVGLGRLVRLTEPLQVLDNYQLPAGELGQLLGIEYQEGRAMAMVQFDDRIGSYEGVMFDQVELV</sequence>
<gene>
    <name evidence="1" type="ORF">CBM2586_U50003</name>
</gene>
<protein>
    <submittedName>
        <fullName evidence="1">Uncharacterized protein</fullName>
    </submittedName>
</protein>
<accession>A0A375CT38</accession>
<dbReference type="AlphaFoldDB" id="A0A375CT38"/>
<organism evidence="1 2">
    <name type="scientific">Cupriavidus taiwanensis</name>
    <dbReference type="NCBI Taxonomy" id="164546"/>
    <lineage>
        <taxon>Bacteria</taxon>
        <taxon>Pseudomonadati</taxon>
        <taxon>Pseudomonadota</taxon>
        <taxon>Betaproteobacteria</taxon>
        <taxon>Burkholderiales</taxon>
        <taxon>Burkholderiaceae</taxon>
        <taxon>Cupriavidus</taxon>
    </lineage>
</organism>
<proteinExistence type="predicted"/>